<comment type="caution">
    <text evidence="17">The sequence shown here is derived from an EMBL/GenBank/DDBJ whole genome shotgun (WGS) entry which is preliminary data.</text>
</comment>
<dbReference type="SUPFAM" id="SSF81995">
    <property type="entry name" value="beta-sandwich domain of Sec23/24"/>
    <property type="match status" value="1"/>
</dbReference>
<dbReference type="InterPro" id="IPR012990">
    <property type="entry name" value="Beta-sandwich_Sec23_24"/>
</dbReference>
<evidence type="ECO:0000313" key="18">
    <source>
        <dbReference type="Proteomes" id="UP000193920"/>
    </source>
</evidence>
<dbReference type="EMBL" id="MCOG01000137">
    <property type="protein sequence ID" value="ORY38305.1"/>
    <property type="molecule type" value="Genomic_DNA"/>
</dbReference>
<name>A0A1Y2BW09_9FUNG</name>
<dbReference type="Pfam" id="PF04815">
    <property type="entry name" value="Sec23_helical"/>
    <property type="match status" value="1"/>
</dbReference>
<comment type="similarity">
    <text evidence="4">Belongs to the SEC23/SEC24 family. SEC24 subfamily.</text>
</comment>
<evidence type="ECO:0000259" key="15">
    <source>
        <dbReference type="Pfam" id="PF04815"/>
    </source>
</evidence>
<evidence type="ECO:0000256" key="1">
    <source>
        <dbReference type="ARBA" id="ARBA00004394"/>
    </source>
</evidence>
<gene>
    <name evidence="17" type="ORF">LY90DRAFT_420153</name>
</gene>
<proteinExistence type="inferred from homology"/>
<evidence type="ECO:0000313" key="17">
    <source>
        <dbReference type="EMBL" id="ORY38305.1"/>
    </source>
</evidence>
<keyword evidence="10" id="KW-0333">Golgi apparatus</keyword>
<dbReference type="Pfam" id="PF00626">
    <property type="entry name" value="Gelsolin"/>
    <property type="match status" value="1"/>
</dbReference>
<feature type="domain" description="Sec23/Sec24 helical" evidence="15">
    <location>
        <begin position="503"/>
        <end position="604"/>
    </location>
</feature>
<keyword evidence="5" id="KW-0813">Transport</keyword>
<evidence type="ECO:0000256" key="9">
    <source>
        <dbReference type="ARBA" id="ARBA00022927"/>
    </source>
</evidence>
<protein>
    <recommendedName>
        <fullName evidence="19">Sec24-like protein</fullName>
    </recommendedName>
</protein>
<dbReference type="PANTHER" id="PTHR13803:SF39">
    <property type="entry name" value="SECRETORY 24AB, ISOFORM A"/>
    <property type="match status" value="1"/>
</dbReference>
<dbReference type="Proteomes" id="UP000193920">
    <property type="component" value="Unassembled WGS sequence"/>
</dbReference>
<dbReference type="GO" id="GO:0070971">
    <property type="term" value="C:endoplasmic reticulum exit site"/>
    <property type="evidence" value="ECO:0007669"/>
    <property type="project" value="TreeGrafter"/>
</dbReference>
<dbReference type="Gene3D" id="2.30.30.380">
    <property type="entry name" value="Zn-finger domain of Sec23/24"/>
    <property type="match status" value="1"/>
</dbReference>
<dbReference type="OrthoDB" id="49016at2759"/>
<feature type="domain" description="Zinc finger Sec23/Sec24-type" evidence="13">
    <location>
        <begin position="106"/>
        <end position="141"/>
    </location>
</feature>
<comment type="subcellular location">
    <subcellularLocation>
        <location evidence="2">Cytoplasm</location>
    </subcellularLocation>
    <subcellularLocation>
        <location evidence="3">Endoplasmic reticulum membrane</location>
    </subcellularLocation>
    <subcellularLocation>
        <location evidence="1">Golgi apparatus membrane</location>
    </subcellularLocation>
</comment>
<keyword evidence="11" id="KW-0472">Membrane</keyword>
<dbReference type="InterPro" id="IPR007123">
    <property type="entry name" value="Gelsolin-like_dom"/>
</dbReference>
<evidence type="ECO:0000256" key="2">
    <source>
        <dbReference type="ARBA" id="ARBA00004496"/>
    </source>
</evidence>
<evidence type="ECO:0000256" key="7">
    <source>
        <dbReference type="ARBA" id="ARBA00022824"/>
    </source>
</evidence>
<evidence type="ECO:0000256" key="5">
    <source>
        <dbReference type="ARBA" id="ARBA00022448"/>
    </source>
</evidence>
<keyword evidence="6" id="KW-0963">Cytoplasm</keyword>
<dbReference type="AlphaFoldDB" id="A0A1Y2BW09"/>
<dbReference type="InterPro" id="IPR006895">
    <property type="entry name" value="Znf_Sec23_Sec24"/>
</dbReference>
<dbReference type="STRING" id="1754190.A0A1Y2BW09"/>
<keyword evidence="9" id="KW-0653">Protein transport</keyword>
<dbReference type="InterPro" id="IPR036465">
    <property type="entry name" value="vWFA_dom_sf"/>
</dbReference>
<evidence type="ECO:0000256" key="11">
    <source>
        <dbReference type="ARBA" id="ARBA00023136"/>
    </source>
</evidence>
<dbReference type="PANTHER" id="PTHR13803">
    <property type="entry name" value="SEC24-RELATED PROTEIN"/>
    <property type="match status" value="1"/>
</dbReference>
<reference evidence="17 18" key="1">
    <citation type="submission" date="2016-08" db="EMBL/GenBank/DDBJ databases">
        <title>A Parts List for Fungal Cellulosomes Revealed by Comparative Genomics.</title>
        <authorList>
            <consortium name="DOE Joint Genome Institute"/>
            <person name="Haitjema C.H."/>
            <person name="Gilmore S.P."/>
            <person name="Henske J.K."/>
            <person name="Solomon K.V."/>
            <person name="De Groot R."/>
            <person name="Kuo A."/>
            <person name="Mondo S.J."/>
            <person name="Salamov A.A."/>
            <person name="Labutti K."/>
            <person name="Zhao Z."/>
            <person name="Chiniquy J."/>
            <person name="Barry K."/>
            <person name="Brewer H.M."/>
            <person name="Purvine S.O."/>
            <person name="Wright A.T."/>
            <person name="Boxma B."/>
            <person name="Van Alen T."/>
            <person name="Hackstein J.H."/>
            <person name="Baker S.E."/>
            <person name="Grigoriev I.V."/>
            <person name="O'Malley M.A."/>
        </authorList>
    </citation>
    <scope>NUCLEOTIDE SEQUENCE [LARGE SCALE GENOMIC DNA]</scope>
    <source>
        <strain evidence="17 18">G1</strain>
    </source>
</reference>
<evidence type="ECO:0000259" key="13">
    <source>
        <dbReference type="Pfam" id="PF04810"/>
    </source>
</evidence>
<dbReference type="InterPro" id="IPR036180">
    <property type="entry name" value="Gelsolin-like_dom_sf"/>
</dbReference>
<organism evidence="17 18">
    <name type="scientific">Neocallimastix californiae</name>
    <dbReference type="NCBI Taxonomy" id="1754190"/>
    <lineage>
        <taxon>Eukaryota</taxon>
        <taxon>Fungi</taxon>
        <taxon>Fungi incertae sedis</taxon>
        <taxon>Chytridiomycota</taxon>
        <taxon>Chytridiomycota incertae sedis</taxon>
        <taxon>Neocallimastigomycetes</taxon>
        <taxon>Neocallimastigales</taxon>
        <taxon>Neocallimastigaceae</taxon>
        <taxon>Neocallimastix</taxon>
    </lineage>
</organism>
<dbReference type="GO" id="GO:0000139">
    <property type="term" value="C:Golgi membrane"/>
    <property type="evidence" value="ECO:0007669"/>
    <property type="project" value="UniProtKB-SubCell"/>
</dbReference>
<keyword evidence="18" id="KW-1185">Reference proteome</keyword>
<dbReference type="SUPFAM" id="SSF81811">
    <property type="entry name" value="Helical domain of Sec23/24"/>
    <property type="match status" value="1"/>
</dbReference>
<dbReference type="InterPro" id="IPR036174">
    <property type="entry name" value="Znf_Sec23_Sec24_sf"/>
</dbReference>
<keyword evidence="8" id="KW-0931">ER-Golgi transport</keyword>
<dbReference type="Gene3D" id="1.20.120.730">
    <property type="entry name" value="Sec23/Sec24 helical domain"/>
    <property type="match status" value="1"/>
</dbReference>
<feature type="domain" description="Sec23/Sec24 beta-sandwich" evidence="16">
    <location>
        <begin position="410"/>
        <end position="492"/>
    </location>
</feature>
<evidence type="ECO:0000256" key="6">
    <source>
        <dbReference type="ARBA" id="ARBA00022490"/>
    </source>
</evidence>
<dbReference type="GO" id="GO:0090110">
    <property type="term" value="P:COPII-coated vesicle cargo loading"/>
    <property type="evidence" value="ECO:0007669"/>
    <property type="project" value="TreeGrafter"/>
</dbReference>
<accession>A0A1Y2BW09</accession>
<dbReference type="Gene3D" id="2.60.40.1670">
    <property type="entry name" value="beta-sandwich domain of Sec23/24"/>
    <property type="match status" value="1"/>
</dbReference>
<dbReference type="GO" id="GO:0000149">
    <property type="term" value="F:SNARE binding"/>
    <property type="evidence" value="ECO:0007669"/>
    <property type="project" value="TreeGrafter"/>
</dbReference>
<evidence type="ECO:0000259" key="16">
    <source>
        <dbReference type="Pfam" id="PF08033"/>
    </source>
</evidence>
<dbReference type="Gene3D" id="3.40.50.410">
    <property type="entry name" value="von Willebrand factor, type A domain"/>
    <property type="match status" value="1"/>
</dbReference>
<dbReference type="SUPFAM" id="SSF53300">
    <property type="entry name" value="vWA-like"/>
    <property type="match status" value="1"/>
</dbReference>
<dbReference type="InterPro" id="IPR029006">
    <property type="entry name" value="ADF-H/Gelsolin-like_dom_sf"/>
</dbReference>
<evidence type="ECO:0000259" key="14">
    <source>
        <dbReference type="Pfam" id="PF04811"/>
    </source>
</evidence>
<dbReference type="Gene3D" id="3.40.20.10">
    <property type="entry name" value="Severin"/>
    <property type="match status" value="1"/>
</dbReference>
<dbReference type="GO" id="GO:0008270">
    <property type="term" value="F:zinc ion binding"/>
    <property type="evidence" value="ECO:0007669"/>
    <property type="project" value="InterPro"/>
</dbReference>
<sequence>MPIFETENLSFYSKNKLPKFTNLFNEKLNISQFDYHILPKLPKGTVIRSYNATYSYISSSLNVVPYSKSMAKKLKIPFSILLSPYRNLHEGDAPIPVVNPENLAICSFCRAYINPFVTFMDDNSRYRCNICNQINPLPSFYKWSGKKGMKRPELVNPVVDYVFPMAPEDLTSSVYLFILDVSYISIQSGMVYTVAHTILNAMNKIPNPNDKVKVGFITVDSNVHFFKFDSKTECPSMIVLTDLEDIFVPSPDLFINLKEYKVAIEEFLKKLNKIFSFSYVNNNAFGSALKAGYEMLKNIGGKIIAFQSILPDIGLGALKDRNPDEEKETTLFQPSEKYYTQLVKDFVQEKICIDLFLFPHQFIDIATLASLSRDAGGSLYVYENFNSSIKGDVIKLNNELTKVLSKSIGHNALAHINLSKGLSIVKTHGNITPLSANRYTIPILNPENSYALELEVSDNIKDTMVSIQLILVHINDKGERKVRIITQTFPTSSNLTSIIENIDICTLCTFLAKKAVDNTYYNGPEYARHYIENTCIDIIKSIYNLFFSKDENKLLKIPTSLRLLPLFSLGLLNNEAFRNSKTVTPDMRSYLLSQLYSKSLSSVMNIIIPRFYSIHNLNSKVGQPIKDVKDSVTFPYSQNLCSDRIEGKGIYLIDNGLEIYLWISKKSDPELLQSLFGNNYDAIISGKVELSEPQNDYSETVHKLIKKIRSHHILTHNCYPAIHVVKDNSTKLLKQNFFANLIEDRHEYSPSYPQYLNNLLKELNK</sequence>
<evidence type="ECO:0000256" key="10">
    <source>
        <dbReference type="ARBA" id="ARBA00023034"/>
    </source>
</evidence>
<dbReference type="Pfam" id="PF08033">
    <property type="entry name" value="Sec23_BS"/>
    <property type="match status" value="1"/>
</dbReference>
<feature type="domain" description="Sec23/Sec24 trunk" evidence="14">
    <location>
        <begin position="173"/>
        <end position="403"/>
    </location>
</feature>
<dbReference type="Pfam" id="PF04810">
    <property type="entry name" value="zf-Sec23_Sec24"/>
    <property type="match status" value="1"/>
</dbReference>
<dbReference type="InterPro" id="IPR006900">
    <property type="entry name" value="Sec23/24_helical_dom"/>
</dbReference>
<dbReference type="GO" id="GO:0005789">
    <property type="term" value="C:endoplasmic reticulum membrane"/>
    <property type="evidence" value="ECO:0007669"/>
    <property type="project" value="UniProtKB-SubCell"/>
</dbReference>
<evidence type="ECO:0000256" key="4">
    <source>
        <dbReference type="ARBA" id="ARBA00008334"/>
    </source>
</evidence>
<dbReference type="InterPro" id="IPR006896">
    <property type="entry name" value="Sec23/24_trunk_dom"/>
</dbReference>
<evidence type="ECO:0000259" key="12">
    <source>
        <dbReference type="Pfam" id="PF00626"/>
    </source>
</evidence>
<dbReference type="SUPFAM" id="SSF82754">
    <property type="entry name" value="C-terminal, gelsolin-like domain of Sec23/24"/>
    <property type="match status" value="1"/>
</dbReference>
<dbReference type="InterPro" id="IPR036175">
    <property type="entry name" value="Sec23/24_helical_dom_sf"/>
</dbReference>
<evidence type="ECO:0000256" key="3">
    <source>
        <dbReference type="ARBA" id="ARBA00004586"/>
    </source>
</evidence>
<dbReference type="Pfam" id="PF04811">
    <property type="entry name" value="Sec23_trunk"/>
    <property type="match status" value="1"/>
</dbReference>
<keyword evidence="7" id="KW-0256">Endoplasmic reticulum</keyword>
<evidence type="ECO:0000256" key="8">
    <source>
        <dbReference type="ARBA" id="ARBA00022892"/>
    </source>
</evidence>
<dbReference type="GO" id="GO:0030127">
    <property type="term" value="C:COPII vesicle coat"/>
    <property type="evidence" value="ECO:0007669"/>
    <property type="project" value="InterPro"/>
</dbReference>
<feature type="domain" description="Gelsolin-like" evidence="12">
    <location>
        <begin position="638"/>
        <end position="680"/>
    </location>
</feature>
<dbReference type="SUPFAM" id="SSF82919">
    <property type="entry name" value="Zn-finger domain of Sec23/24"/>
    <property type="match status" value="1"/>
</dbReference>
<dbReference type="GO" id="GO:0006886">
    <property type="term" value="P:intracellular protein transport"/>
    <property type="evidence" value="ECO:0007669"/>
    <property type="project" value="InterPro"/>
</dbReference>
<evidence type="ECO:0008006" key="19">
    <source>
        <dbReference type="Google" id="ProtNLM"/>
    </source>
</evidence>
<dbReference type="InterPro" id="IPR050550">
    <property type="entry name" value="SEC23_SEC24_subfamily"/>
</dbReference>